<evidence type="ECO:0000256" key="1">
    <source>
        <dbReference type="ARBA" id="ARBA00003502"/>
    </source>
</evidence>
<dbReference type="OrthoDB" id="9774011at2"/>
<accession>A0A2M8R7G8</accession>
<keyword evidence="7" id="KW-0010">Activator</keyword>
<dbReference type="PANTHER" id="PTHR30118">
    <property type="entry name" value="HTH-TYPE TRANSCRIPTIONAL REGULATOR LEUO-RELATED"/>
    <property type="match status" value="1"/>
</dbReference>
<dbReference type="RefSeq" id="WP_100233391.1">
    <property type="nucleotide sequence ID" value="NZ_PGVG01000014.1"/>
</dbReference>
<dbReference type="Gene3D" id="3.40.190.10">
    <property type="entry name" value="Periplasmic binding protein-like II"/>
    <property type="match status" value="2"/>
</dbReference>
<evidence type="ECO:0000256" key="2">
    <source>
        <dbReference type="ARBA" id="ARBA00009437"/>
    </source>
</evidence>
<keyword evidence="5" id="KW-0805">Transcription regulation</keyword>
<dbReference type="PANTHER" id="PTHR30118:SF6">
    <property type="entry name" value="HTH-TYPE TRANSCRIPTIONAL REGULATOR LEUO"/>
    <property type="match status" value="1"/>
</dbReference>
<dbReference type="GO" id="GO:0003677">
    <property type="term" value="F:DNA binding"/>
    <property type="evidence" value="ECO:0007669"/>
    <property type="project" value="UniProtKB-KW"/>
</dbReference>
<evidence type="ECO:0000313" key="11">
    <source>
        <dbReference type="Proteomes" id="UP000231194"/>
    </source>
</evidence>
<dbReference type="InterPro" id="IPR036390">
    <property type="entry name" value="WH_DNA-bd_sf"/>
</dbReference>
<dbReference type="PROSITE" id="PS50931">
    <property type="entry name" value="HTH_LYSR"/>
    <property type="match status" value="1"/>
</dbReference>
<evidence type="ECO:0000256" key="3">
    <source>
        <dbReference type="ARBA" id="ARBA00022458"/>
    </source>
</evidence>
<name>A0A2M8R7G8_9BRAD</name>
<feature type="domain" description="HTH lysR-type" evidence="9">
    <location>
        <begin position="14"/>
        <end position="71"/>
    </location>
</feature>
<keyword evidence="8" id="KW-0804">Transcription</keyword>
<keyword evidence="4" id="KW-0678">Repressor</keyword>
<dbReference type="InterPro" id="IPR050389">
    <property type="entry name" value="LysR-type_TF"/>
</dbReference>
<protein>
    <submittedName>
        <fullName evidence="10">LysR family transcriptional regulator</fullName>
    </submittedName>
</protein>
<evidence type="ECO:0000256" key="8">
    <source>
        <dbReference type="ARBA" id="ARBA00023163"/>
    </source>
</evidence>
<dbReference type="SUPFAM" id="SSF46785">
    <property type="entry name" value="Winged helix' DNA-binding domain"/>
    <property type="match status" value="1"/>
</dbReference>
<keyword evidence="3" id="KW-0536">Nodulation</keyword>
<organism evidence="10 11">
    <name type="scientific">Bradyrhizobium forestalis</name>
    <dbReference type="NCBI Taxonomy" id="1419263"/>
    <lineage>
        <taxon>Bacteria</taxon>
        <taxon>Pseudomonadati</taxon>
        <taxon>Pseudomonadota</taxon>
        <taxon>Alphaproteobacteria</taxon>
        <taxon>Hyphomicrobiales</taxon>
        <taxon>Nitrobacteraceae</taxon>
        <taxon>Bradyrhizobium</taxon>
    </lineage>
</organism>
<dbReference type="InterPro" id="IPR000847">
    <property type="entry name" value="LysR_HTH_N"/>
</dbReference>
<dbReference type="SUPFAM" id="SSF53850">
    <property type="entry name" value="Periplasmic binding protein-like II"/>
    <property type="match status" value="1"/>
</dbReference>
<evidence type="ECO:0000256" key="7">
    <source>
        <dbReference type="ARBA" id="ARBA00023159"/>
    </source>
</evidence>
<evidence type="ECO:0000256" key="5">
    <source>
        <dbReference type="ARBA" id="ARBA00023015"/>
    </source>
</evidence>
<dbReference type="InterPro" id="IPR037402">
    <property type="entry name" value="YidZ_PBP2"/>
</dbReference>
<comment type="similarity">
    <text evidence="2">Belongs to the LysR transcriptional regulatory family.</text>
</comment>
<dbReference type="InterPro" id="IPR005119">
    <property type="entry name" value="LysR_subst-bd"/>
</dbReference>
<dbReference type="GO" id="GO:0003700">
    <property type="term" value="F:DNA-binding transcription factor activity"/>
    <property type="evidence" value="ECO:0007669"/>
    <property type="project" value="InterPro"/>
</dbReference>
<dbReference type="Gene3D" id="1.10.10.10">
    <property type="entry name" value="Winged helix-like DNA-binding domain superfamily/Winged helix DNA-binding domain"/>
    <property type="match status" value="1"/>
</dbReference>
<dbReference type="InterPro" id="IPR036388">
    <property type="entry name" value="WH-like_DNA-bd_sf"/>
</dbReference>
<evidence type="ECO:0000259" key="9">
    <source>
        <dbReference type="PROSITE" id="PS50931"/>
    </source>
</evidence>
<dbReference type="EMBL" id="PGVG01000014">
    <property type="protein sequence ID" value="PJG53776.1"/>
    <property type="molecule type" value="Genomic_DNA"/>
</dbReference>
<keyword evidence="6" id="KW-0238">DNA-binding</keyword>
<dbReference type="CDD" id="cd08417">
    <property type="entry name" value="PBP2_Nitroaromatics_like"/>
    <property type="match status" value="1"/>
</dbReference>
<keyword evidence="11" id="KW-1185">Reference proteome</keyword>
<comment type="caution">
    <text evidence="10">The sequence shown here is derived from an EMBL/GenBank/DDBJ whole genome shotgun (WGS) entry which is preliminary data.</text>
</comment>
<proteinExistence type="inferred from homology"/>
<evidence type="ECO:0000256" key="4">
    <source>
        <dbReference type="ARBA" id="ARBA00022491"/>
    </source>
</evidence>
<dbReference type="Pfam" id="PF00126">
    <property type="entry name" value="HTH_1"/>
    <property type="match status" value="1"/>
</dbReference>
<evidence type="ECO:0000256" key="6">
    <source>
        <dbReference type="ARBA" id="ARBA00023125"/>
    </source>
</evidence>
<dbReference type="Proteomes" id="UP000231194">
    <property type="component" value="Unassembled WGS sequence"/>
</dbReference>
<evidence type="ECO:0000313" key="10">
    <source>
        <dbReference type="EMBL" id="PJG53776.1"/>
    </source>
</evidence>
<comment type="function">
    <text evidence="1">NodD regulates the expression of the nodABCFE genes which encode other nodulation proteins. NodD is also a negative regulator of its own expression. Binds flavonoids as inducers.</text>
</comment>
<dbReference type="AlphaFoldDB" id="A0A2M8R7G8"/>
<gene>
    <name evidence="10" type="ORF">CVM73_18795</name>
</gene>
<dbReference type="Pfam" id="PF03466">
    <property type="entry name" value="LysR_substrate"/>
    <property type="match status" value="1"/>
</dbReference>
<reference evidence="10 11" key="1">
    <citation type="submission" date="2017-11" db="EMBL/GenBank/DDBJ databases">
        <title>Bradyrhizobium forestalis sp. nov., an efficient nitrogen-fixing bacterium isolated from nodules of forest legume species in the Amazon.</title>
        <authorList>
            <person name="Costa E.M."/>
            <person name="Guimaraes A."/>
            <person name="Carvalho T.S."/>
            <person name="Rodrigues T.L."/>
            <person name="Ribeiro P.R.A."/>
            <person name="Lebbe L."/>
            <person name="Willems A."/>
            <person name="Moreira F.M.S."/>
        </authorList>
    </citation>
    <scope>NUCLEOTIDE SEQUENCE [LARGE SCALE GENOMIC DNA]</scope>
    <source>
        <strain evidence="10 11">INPA54B</strain>
    </source>
</reference>
<sequence>MFKEMAKDWDPLAIDFAAIRTLRLVSELGSFSKAAEVLGTNQSTISYTMDRLRAAFHDKLFVRQRGGIAPTPRCVEIVECASRLLEGFEGLMQPTDFDPARASGRVTIACNYYERSMILPRTIAEIRRLAPRLVLEIKAARAKGIAYLKRGEADLLLGPYDVQEDSLYHRNLLDDHYVCVMHRGHPLAGRRLRVDDYVKASHAVVTYGGTWRSGYLRELDERGLSLNRVVTVPSISDLTHILPGTDLISTVPSRIASNIAKSVIATSCPFPEPFQIGMTWTSRTHHSAAHRWLRQLMARIAGALPYKAALAAPSGRTRGGANSRA</sequence>